<proteinExistence type="predicted"/>
<dbReference type="AlphaFoldDB" id="A0A919PW96"/>
<dbReference type="RefSeq" id="WP_203852931.1">
    <property type="nucleotide sequence ID" value="NZ_BAAAVW010000032.1"/>
</dbReference>
<evidence type="ECO:0000313" key="3">
    <source>
        <dbReference type="Proteomes" id="UP000660611"/>
    </source>
</evidence>
<dbReference type="Gene3D" id="2.60.40.2880">
    <property type="entry name" value="MmpS1-5, C-terminal soluble domain"/>
    <property type="match status" value="1"/>
</dbReference>
<dbReference type="EMBL" id="BONQ01000153">
    <property type="protein sequence ID" value="GIG51314.1"/>
    <property type="molecule type" value="Genomic_DNA"/>
</dbReference>
<dbReference type="InterPro" id="IPR038468">
    <property type="entry name" value="MmpS_C"/>
</dbReference>
<dbReference type="Proteomes" id="UP000660611">
    <property type="component" value="Unassembled WGS sequence"/>
</dbReference>
<name>A0A919PW96_9ACTN</name>
<feature type="chain" id="PRO_5039434917" evidence="1">
    <location>
        <begin position="19"/>
        <end position="279"/>
    </location>
</feature>
<evidence type="ECO:0000313" key="2">
    <source>
        <dbReference type="EMBL" id="GIG51314.1"/>
    </source>
</evidence>
<evidence type="ECO:0000256" key="1">
    <source>
        <dbReference type="SAM" id="SignalP"/>
    </source>
</evidence>
<sequence>MKRLLLLAVVLLNAGACAPGSPDLPAEEPAHQVKFEVSGTGSANEDVRIEFSAGRGAATGTATAPGASPAWSTTVTSEAGVSTLLLGASAASSDLSFKLTCVISVDGVEVLWNRGPYSCSASFELRNLASAKAAAAAKSPSSPSLVTPSVPASAAAPPAGCRFVAAADLSDLVSRLARVAKPVQSTSGTETSCRYVIDAQSTSVLVEWAPGKQAEPLPGTPREPGVAEPAYFSDQGMFQQLQVQRKQGLCTITVQRGQLDLDARKLAVEVYALARPNLP</sequence>
<comment type="caution">
    <text evidence="2">The sequence shown here is derived from an EMBL/GenBank/DDBJ whole genome shotgun (WGS) entry which is preliminary data.</text>
</comment>
<accession>A0A919PW96</accession>
<protein>
    <submittedName>
        <fullName evidence="2">Uncharacterized protein</fullName>
    </submittedName>
</protein>
<reference evidence="2" key="1">
    <citation type="submission" date="2021-01" db="EMBL/GenBank/DDBJ databases">
        <title>Whole genome shotgun sequence of Dactylosporangium siamense NBRC 106093.</title>
        <authorList>
            <person name="Komaki H."/>
            <person name="Tamura T."/>
        </authorList>
    </citation>
    <scope>NUCLEOTIDE SEQUENCE</scope>
    <source>
        <strain evidence="2">NBRC 106093</strain>
    </source>
</reference>
<gene>
    <name evidence="2" type="ORF">Dsi01nite_093550</name>
</gene>
<organism evidence="2 3">
    <name type="scientific">Dactylosporangium siamense</name>
    <dbReference type="NCBI Taxonomy" id="685454"/>
    <lineage>
        <taxon>Bacteria</taxon>
        <taxon>Bacillati</taxon>
        <taxon>Actinomycetota</taxon>
        <taxon>Actinomycetes</taxon>
        <taxon>Micromonosporales</taxon>
        <taxon>Micromonosporaceae</taxon>
        <taxon>Dactylosporangium</taxon>
    </lineage>
</organism>
<feature type="signal peptide" evidence="1">
    <location>
        <begin position="1"/>
        <end position="18"/>
    </location>
</feature>
<keyword evidence="3" id="KW-1185">Reference proteome</keyword>
<keyword evidence="1" id="KW-0732">Signal</keyword>